<comment type="caution">
    <text evidence="10">The sequence shown here is derived from an EMBL/GenBank/DDBJ whole genome shotgun (WGS) entry which is preliminary data.</text>
</comment>
<proteinExistence type="inferred from homology"/>
<dbReference type="GO" id="GO:0001405">
    <property type="term" value="C:PAM complex, Tim23 associated import motor"/>
    <property type="evidence" value="ECO:0007669"/>
    <property type="project" value="TreeGrafter"/>
</dbReference>
<dbReference type="PROSITE" id="PS50076">
    <property type="entry name" value="DNAJ_2"/>
    <property type="match status" value="1"/>
</dbReference>
<dbReference type="PANTHER" id="PTHR12763:SF28">
    <property type="entry name" value="GEO10507P1-RELATED"/>
    <property type="match status" value="1"/>
</dbReference>
<evidence type="ECO:0000256" key="4">
    <source>
        <dbReference type="ARBA" id="ARBA00022989"/>
    </source>
</evidence>
<feature type="transmembrane region" description="Helical" evidence="8">
    <location>
        <begin position="6"/>
        <end position="25"/>
    </location>
</feature>
<dbReference type="EMBL" id="JAKMXF010000321">
    <property type="protein sequence ID" value="KAI6649179.1"/>
    <property type="molecule type" value="Genomic_DNA"/>
</dbReference>
<keyword evidence="2 8" id="KW-0812">Transmembrane</keyword>
<dbReference type="PANTHER" id="PTHR12763">
    <property type="match status" value="1"/>
</dbReference>
<gene>
    <name evidence="10" type="ORF">LOD99_11548</name>
</gene>
<feature type="domain" description="J" evidence="9">
    <location>
        <begin position="55"/>
        <end position="107"/>
    </location>
</feature>
<evidence type="ECO:0000313" key="11">
    <source>
        <dbReference type="Proteomes" id="UP001165289"/>
    </source>
</evidence>
<evidence type="ECO:0000256" key="7">
    <source>
        <dbReference type="ARBA" id="ARBA00038105"/>
    </source>
</evidence>
<dbReference type="Pfam" id="PF00226">
    <property type="entry name" value="DnaJ"/>
    <property type="match status" value="1"/>
</dbReference>
<reference evidence="10 11" key="1">
    <citation type="journal article" date="2023" name="BMC Biol.">
        <title>The compact genome of the sponge Oopsacas minuta (Hexactinellida) is lacking key metazoan core genes.</title>
        <authorList>
            <person name="Santini S."/>
            <person name="Schenkelaars Q."/>
            <person name="Jourda C."/>
            <person name="Duchesne M."/>
            <person name="Belahbib H."/>
            <person name="Rocher C."/>
            <person name="Selva M."/>
            <person name="Riesgo A."/>
            <person name="Vervoort M."/>
            <person name="Leys S.P."/>
            <person name="Kodjabachian L."/>
            <person name="Le Bivic A."/>
            <person name="Borchiellini C."/>
            <person name="Claverie J.M."/>
            <person name="Renard E."/>
        </authorList>
    </citation>
    <scope>NUCLEOTIDE SEQUENCE [LARGE SCALE GENOMIC DNA]</scope>
    <source>
        <strain evidence="10">SPO-2</strain>
    </source>
</reference>
<accession>A0AAV7JL81</accession>
<evidence type="ECO:0000256" key="3">
    <source>
        <dbReference type="ARBA" id="ARBA00022792"/>
    </source>
</evidence>
<comment type="subcellular location">
    <subcellularLocation>
        <location evidence="1">Mitochondrion inner membrane</location>
        <topology evidence="1">Single-pass membrane protein</topology>
    </subcellularLocation>
</comment>
<dbReference type="InterPro" id="IPR036869">
    <property type="entry name" value="J_dom_sf"/>
</dbReference>
<keyword evidence="4 8" id="KW-1133">Transmembrane helix</keyword>
<evidence type="ECO:0000256" key="8">
    <source>
        <dbReference type="SAM" id="Phobius"/>
    </source>
</evidence>
<dbReference type="SMART" id="SM00271">
    <property type="entry name" value="DnaJ"/>
    <property type="match status" value="1"/>
</dbReference>
<evidence type="ECO:0000256" key="1">
    <source>
        <dbReference type="ARBA" id="ARBA00004434"/>
    </source>
</evidence>
<keyword evidence="6 8" id="KW-0472">Membrane</keyword>
<dbReference type="GO" id="GO:0001671">
    <property type="term" value="F:ATPase activator activity"/>
    <property type="evidence" value="ECO:0007669"/>
    <property type="project" value="TreeGrafter"/>
</dbReference>
<evidence type="ECO:0000256" key="5">
    <source>
        <dbReference type="ARBA" id="ARBA00023128"/>
    </source>
</evidence>
<dbReference type="AlphaFoldDB" id="A0AAV7JL81"/>
<keyword evidence="3" id="KW-0999">Mitochondrion inner membrane</keyword>
<dbReference type="Proteomes" id="UP001165289">
    <property type="component" value="Unassembled WGS sequence"/>
</dbReference>
<evidence type="ECO:0000313" key="10">
    <source>
        <dbReference type="EMBL" id="KAI6649179.1"/>
    </source>
</evidence>
<sequence length="107" mass="11699">MSSLVIVGTGLFVGAILIRTAMKTFQKTGPMRIRMKGIMSSYYKGGFDPTMTHREAARILGVSPSAPLSAISEAHRRLMLKNHPDKGGSPYIATKINDAKKLLTEHK</sequence>
<evidence type="ECO:0000259" key="9">
    <source>
        <dbReference type="PROSITE" id="PS50076"/>
    </source>
</evidence>
<organism evidence="10 11">
    <name type="scientific">Oopsacas minuta</name>
    <dbReference type="NCBI Taxonomy" id="111878"/>
    <lineage>
        <taxon>Eukaryota</taxon>
        <taxon>Metazoa</taxon>
        <taxon>Porifera</taxon>
        <taxon>Hexactinellida</taxon>
        <taxon>Hexasterophora</taxon>
        <taxon>Lyssacinosida</taxon>
        <taxon>Leucopsacidae</taxon>
        <taxon>Oopsacas</taxon>
    </lineage>
</organism>
<comment type="similarity">
    <text evidence="7">Belongs to the TIM14 family.</text>
</comment>
<evidence type="ECO:0000256" key="6">
    <source>
        <dbReference type="ARBA" id="ARBA00023136"/>
    </source>
</evidence>
<dbReference type="GO" id="GO:0030150">
    <property type="term" value="P:protein import into mitochondrial matrix"/>
    <property type="evidence" value="ECO:0007669"/>
    <property type="project" value="TreeGrafter"/>
</dbReference>
<dbReference type="FunFam" id="1.10.287.110:FF:000001">
    <property type="entry name" value="Import inner membrane translocase subunit tim14"/>
    <property type="match status" value="1"/>
</dbReference>
<dbReference type="SUPFAM" id="SSF46565">
    <property type="entry name" value="Chaperone J-domain"/>
    <property type="match status" value="1"/>
</dbReference>
<dbReference type="InterPro" id="IPR001623">
    <property type="entry name" value="DnaJ_domain"/>
</dbReference>
<keyword evidence="5" id="KW-0496">Mitochondrion</keyword>
<dbReference type="CDD" id="cd06257">
    <property type="entry name" value="DnaJ"/>
    <property type="match status" value="1"/>
</dbReference>
<evidence type="ECO:0000256" key="2">
    <source>
        <dbReference type="ARBA" id="ARBA00022692"/>
    </source>
</evidence>
<name>A0AAV7JL81_9METZ</name>
<dbReference type="Gene3D" id="1.10.287.110">
    <property type="entry name" value="DnaJ domain"/>
    <property type="match status" value="1"/>
</dbReference>
<keyword evidence="11" id="KW-1185">Reference proteome</keyword>
<protein>
    <submittedName>
        <fullName evidence="10">Mitochondrial import inner membrane translocase subunit TIM14</fullName>
    </submittedName>
</protein>